<dbReference type="Proteomes" id="UP001359485">
    <property type="component" value="Unassembled WGS sequence"/>
</dbReference>
<name>A0ABR1AI48_POLSC</name>
<organism evidence="9 10">
    <name type="scientific">Polyplax serrata</name>
    <name type="common">Common mouse louse</name>
    <dbReference type="NCBI Taxonomy" id="468196"/>
    <lineage>
        <taxon>Eukaryota</taxon>
        <taxon>Metazoa</taxon>
        <taxon>Ecdysozoa</taxon>
        <taxon>Arthropoda</taxon>
        <taxon>Hexapoda</taxon>
        <taxon>Insecta</taxon>
        <taxon>Pterygota</taxon>
        <taxon>Neoptera</taxon>
        <taxon>Paraneoptera</taxon>
        <taxon>Psocodea</taxon>
        <taxon>Troctomorpha</taxon>
        <taxon>Phthiraptera</taxon>
        <taxon>Anoplura</taxon>
        <taxon>Polyplacidae</taxon>
        <taxon>Polyplax</taxon>
    </lineage>
</organism>
<accession>A0ABR1AI48</accession>
<dbReference type="SUPFAM" id="SSF51735">
    <property type="entry name" value="NAD(P)-binding Rossmann-fold domains"/>
    <property type="match status" value="1"/>
</dbReference>
<sequence>MASTQIRRIFFTNCLLNGGHLKHLKTGVRCYSSKKTIGFVGVGNMGRPMSQNLLKNDHPVVVYDVLDEAMEQCKHDGAKTASSPAELASKSDVVITMLPTNQHVLDCYQGPSGIFEGAKKDTIFIDSSTVDPSVSITISKGALERRTSFVDAPVSGGGYRIKQHCLTNDKEFKKVCVLASLNYKDVTHRYVILHNIGRFRLSAKTSGYRE</sequence>
<dbReference type="InterPro" id="IPR006115">
    <property type="entry name" value="6PGDH_NADP-bd"/>
</dbReference>
<evidence type="ECO:0000256" key="3">
    <source>
        <dbReference type="ARBA" id="ARBA00012991"/>
    </source>
</evidence>
<dbReference type="InterPro" id="IPR036291">
    <property type="entry name" value="NAD(P)-bd_dom_sf"/>
</dbReference>
<evidence type="ECO:0000256" key="7">
    <source>
        <dbReference type="ARBA" id="ARBA00049197"/>
    </source>
</evidence>
<keyword evidence="5" id="KW-0560">Oxidoreductase</keyword>
<comment type="similarity">
    <text evidence="2">Belongs to the HIBADH-related family. 3-hydroxyisobutyrate dehydrogenase subfamily.</text>
</comment>
<dbReference type="EMBL" id="JAWJWF010000048">
    <property type="protein sequence ID" value="KAK6620028.1"/>
    <property type="molecule type" value="Genomic_DNA"/>
</dbReference>
<comment type="caution">
    <text evidence="9">The sequence shown here is derived from an EMBL/GenBank/DDBJ whole genome shotgun (WGS) entry which is preliminary data.</text>
</comment>
<evidence type="ECO:0000259" key="8">
    <source>
        <dbReference type="Pfam" id="PF03446"/>
    </source>
</evidence>
<gene>
    <name evidence="9" type="ORF">RUM44_006428</name>
</gene>
<dbReference type="Pfam" id="PF03446">
    <property type="entry name" value="NAD_binding_2"/>
    <property type="match status" value="1"/>
</dbReference>
<evidence type="ECO:0000256" key="1">
    <source>
        <dbReference type="ARBA" id="ARBA00005109"/>
    </source>
</evidence>
<dbReference type="PANTHER" id="PTHR22981">
    <property type="entry name" value="3-HYDROXYISOBUTYRATE DEHYDROGENASE-RELATED"/>
    <property type="match status" value="1"/>
</dbReference>
<evidence type="ECO:0000313" key="10">
    <source>
        <dbReference type="Proteomes" id="UP001359485"/>
    </source>
</evidence>
<reference evidence="9 10" key="1">
    <citation type="submission" date="2023-09" db="EMBL/GenBank/DDBJ databases">
        <title>Genomes of two closely related lineages of the louse Polyplax serrata with different host specificities.</title>
        <authorList>
            <person name="Martinu J."/>
            <person name="Tarabai H."/>
            <person name="Stefka J."/>
            <person name="Hypsa V."/>
        </authorList>
    </citation>
    <scope>NUCLEOTIDE SEQUENCE [LARGE SCALE GENOMIC DNA]</scope>
    <source>
        <strain evidence="9">98ZLc_SE</strain>
    </source>
</reference>
<dbReference type="Gene3D" id="3.40.50.720">
    <property type="entry name" value="NAD(P)-binding Rossmann-like Domain"/>
    <property type="match status" value="1"/>
</dbReference>
<proteinExistence type="inferred from homology"/>
<feature type="domain" description="6-phosphogluconate dehydrogenase NADP-binding" evidence="8">
    <location>
        <begin position="36"/>
        <end position="163"/>
    </location>
</feature>
<evidence type="ECO:0000313" key="9">
    <source>
        <dbReference type="EMBL" id="KAK6620028.1"/>
    </source>
</evidence>
<keyword evidence="6" id="KW-0520">NAD</keyword>
<protein>
    <recommendedName>
        <fullName evidence="3">3-hydroxyisobutyrate dehydrogenase</fullName>
        <ecNumber evidence="3">1.1.1.31</ecNumber>
    </recommendedName>
</protein>
<evidence type="ECO:0000256" key="5">
    <source>
        <dbReference type="ARBA" id="ARBA00023002"/>
    </source>
</evidence>
<evidence type="ECO:0000256" key="4">
    <source>
        <dbReference type="ARBA" id="ARBA00022456"/>
    </source>
</evidence>
<dbReference type="PANTHER" id="PTHR22981:SF7">
    <property type="entry name" value="3-HYDROXYISOBUTYRATE DEHYDROGENASE, MITOCHONDRIAL"/>
    <property type="match status" value="1"/>
</dbReference>
<keyword evidence="4" id="KW-0101">Branched-chain amino acid catabolism</keyword>
<keyword evidence="10" id="KW-1185">Reference proteome</keyword>
<evidence type="ECO:0000256" key="2">
    <source>
        <dbReference type="ARBA" id="ARBA00006013"/>
    </source>
</evidence>
<comment type="pathway">
    <text evidence="1">Amino-acid degradation; L-valine degradation.</text>
</comment>
<comment type="catalytic activity">
    <reaction evidence="7">
        <text>3-hydroxy-2-methylpropanoate + NAD(+) = 2-methyl-3-oxopropanoate + NADH + H(+)</text>
        <dbReference type="Rhea" id="RHEA:17681"/>
        <dbReference type="ChEBI" id="CHEBI:11805"/>
        <dbReference type="ChEBI" id="CHEBI:15378"/>
        <dbReference type="ChEBI" id="CHEBI:57540"/>
        <dbReference type="ChEBI" id="CHEBI:57700"/>
        <dbReference type="ChEBI" id="CHEBI:57945"/>
        <dbReference type="EC" id="1.1.1.31"/>
    </reaction>
</comment>
<dbReference type="EC" id="1.1.1.31" evidence="3"/>
<evidence type="ECO:0000256" key="6">
    <source>
        <dbReference type="ARBA" id="ARBA00023027"/>
    </source>
</evidence>